<evidence type="ECO:0000313" key="2">
    <source>
        <dbReference type="EMBL" id="KKF93994.1"/>
    </source>
</evidence>
<keyword evidence="1" id="KW-0732">Signal</keyword>
<protein>
    <submittedName>
        <fullName evidence="2">Uncharacterized protein</fullName>
    </submittedName>
</protein>
<feature type="signal peptide" evidence="1">
    <location>
        <begin position="1"/>
        <end position="20"/>
    </location>
</feature>
<reference evidence="2 3" key="1">
    <citation type="submission" date="2015-04" db="EMBL/GenBank/DDBJ databases">
        <title>Genome sequence of Ceratocystis platani, a major pathogen of plane trees.</title>
        <authorList>
            <person name="Belbahri L."/>
        </authorList>
    </citation>
    <scope>NUCLEOTIDE SEQUENCE [LARGE SCALE GENOMIC DNA]</scope>
    <source>
        <strain evidence="2 3">CFO</strain>
    </source>
</reference>
<gene>
    <name evidence="2" type="ORF">CFO_g3652</name>
</gene>
<evidence type="ECO:0000313" key="3">
    <source>
        <dbReference type="Proteomes" id="UP000034841"/>
    </source>
</evidence>
<accession>A0A0F8DDA6</accession>
<evidence type="ECO:0000256" key="1">
    <source>
        <dbReference type="SAM" id="SignalP"/>
    </source>
</evidence>
<name>A0A0F8DDA6_CERFI</name>
<dbReference type="Proteomes" id="UP000034841">
    <property type="component" value="Unassembled WGS sequence"/>
</dbReference>
<comment type="caution">
    <text evidence="2">The sequence shown here is derived from an EMBL/GenBank/DDBJ whole genome shotgun (WGS) entry which is preliminary data.</text>
</comment>
<dbReference type="AlphaFoldDB" id="A0A0F8DDA6"/>
<feature type="chain" id="PRO_5002528464" evidence="1">
    <location>
        <begin position="21"/>
        <end position="282"/>
    </location>
</feature>
<organism evidence="2 3">
    <name type="scientific">Ceratocystis fimbriata f. sp. platani</name>
    <dbReference type="NCBI Taxonomy" id="88771"/>
    <lineage>
        <taxon>Eukaryota</taxon>
        <taxon>Fungi</taxon>
        <taxon>Dikarya</taxon>
        <taxon>Ascomycota</taxon>
        <taxon>Pezizomycotina</taxon>
        <taxon>Sordariomycetes</taxon>
        <taxon>Hypocreomycetidae</taxon>
        <taxon>Microascales</taxon>
        <taxon>Ceratocystidaceae</taxon>
        <taxon>Ceratocystis</taxon>
    </lineage>
</organism>
<dbReference type="EMBL" id="LBBL01000192">
    <property type="protein sequence ID" value="KKF93994.1"/>
    <property type="molecule type" value="Genomic_DNA"/>
</dbReference>
<proteinExistence type="predicted"/>
<sequence>MRFSSASLPLALSLLNLAQGALLEDHGYKKISLEYMDAVLPTNVDAGYRFLDIFAFYPWMDSAVMYTINDHKEPERKGKLSTAEIYNALAKERNINPERIEWVIFEIDDDPDMVRQIEDIRVSRYADDTDEVVIYPGDMEWDTMRNSQYFKHATQVNQRAVEKIIVRTIKRKVLGQDYQVDCFHFYFPTPETKKLEGTASVSVNDRPKDGGSEWENAWKKELKKMWKVDWESDEAEEKALTDFLSQQEQQEMESFLALHHEVRVLFPELAGDVDSSSFDFST</sequence>
<keyword evidence="3" id="KW-1185">Reference proteome</keyword>